<dbReference type="AlphaFoldDB" id="A0A6N2XB42"/>
<name>A0A6N2XB42_9BACE</name>
<proteinExistence type="predicted"/>
<keyword evidence="1" id="KW-1133">Transmembrane helix</keyword>
<gene>
    <name evidence="2" type="ORF">BFLFYP10_04084</name>
</gene>
<reference evidence="2" key="1">
    <citation type="submission" date="2019-11" db="EMBL/GenBank/DDBJ databases">
        <authorList>
            <person name="Feng L."/>
        </authorList>
    </citation>
    <scope>NUCLEOTIDE SEQUENCE</scope>
    <source>
        <strain evidence="2">BfaecisLFYP10</strain>
    </source>
</reference>
<feature type="transmembrane region" description="Helical" evidence="1">
    <location>
        <begin position="330"/>
        <end position="359"/>
    </location>
</feature>
<evidence type="ECO:0008006" key="3">
    <source>
        <dbReference type="Google" id="ProtNLM"/>
    </source>
</evidence>
<feature type="transmembrane region" description="Helical" evidence="1">
    <location>
        <begin position="365"/>
        <end position="385"/>
    </location>
</feature>
<sequence length="409" mass="47271">MSTLDIHSTAPLWLRKVSMTIFAMLPLLAWYKIPFPVGLGYALVLFLSAFTIIRRDFRFNVFPPLFWLLFTYVCLMWMYNNAFALWTIMPPGGWLFFLYFLAIIAGVINFDRKLLLKYMRSIVLISVALFWVQFALKIFTGSQIFCFVPNLTGAFTYEEMSYSELANHQLGLPRPCSIFLEPSYMAYYYITYVAMFWFKEENRSVFFDRELLFIFLTLIALKSGSGMVGLAILFSVKLILLFRNVNLLKKIFLLVVYIPVVLLGVSLYIGSELGQGIVSRSSEFSTEGSSGFTRVVGGYMMFSELDTNEQIFGITNYRDKFGIERNDGRLFFFANGVQTILLSLGYIGAILYFLFYAYLFRSTNISSRMCIIVLLVMGLLESNYLNPYMMLFTVIPCADYYHNQKLIIR</sequence>
<feature type="transmembrane region" description="Helical" evidence="1">
    <location>
        <begin position="122"/>
        <end position="145"/>
    </location>
</feature>
<dbReference type="EMBL" id="CACRSZ010000088">
    <property type="protein sequence ID" value="VYT51137.1"/>
    <property type="molecule type" value="Genomic_DNA"/>
</dbReference>
<feature type="transmembrane region" description="Helical" evidence="1">
    <location>
        <begin position="251"/>
        <end position="270"/>
    </location>
</feature>
<feature type="transmembrane region" description="Helical" evidence="1">
    <location>
        <begin position="211"/>
        <end position="239"/>
    </location>
</feature>
<evidence type="ECO:0000256" key="1">
    <source>
        <dbReference type="SAM" id="Phobius"/>
    </source>
</evidence>
<organism evidence="2">
    <name type="scientific">Bacteroides faecis</name>
    <dbReference type="NCBI Taxonomy" id="674529"/>
    <lineage>
        <taxon>Bacteria</taxon>
        <taxon>Pseudomonadati</taxon>
        <taxon>Bacteroidota</taxon>
        <taxon>Bacteroidia</taxon>
        <taxon>Bacteroidales</taxon>
        <taxon>Bacteroidaceae</taxon>
        <taxon>Bacteroides</taxon>
    </lineage>
</organism>
<evidence type="ECO:0000313" key="2">
    <source>
        <dbReference type="EMBL" id="VYT51137.1"/>
    </source>
</evidence>
<accession>A0A6N2XB42</accession>
<keyword evidence="1" id="KW-0812">Transmembrane</keyword>
<keyword evidence="1" id="KW-0472">Membrane</keyword>
<feature type="transmembrane region" description="Helical" evidence="1">
    <location>
        <begin position="92"/>
        <end position="110"/>
    </location>
</feature>
<feature type="transmembrane region" description="Helical" evidence="1">
    <location>
        <begin position="65"/>
        <end position="86"/>
    </location>
</feature>
<feature type="transmembrane region" description="Helical" evidence="1">
    <location>
        <begin position="37"/>
        <end position="53"/>
    </location>
</feature>
<protein>
    <recommendedName>
        <fullName evidence="3">O-antigen ligase domain-containing protein</fullName>
    </recommendedName>
</protein>